<evidence type="ECO:0000256" key="1">
    <source>
        <dbReference type="SAM" id="MobiDB-lite"/>
    </source>
</evidence>
<feature type="region of interest" description="Disordered" evidence="1">
    <location>
        <begin position="62"/>
        <end position="83"/>
    </location>
</feature>
<accession>A0A6I5MZB9</accession>
<keyword evidence="2" id="KW-1133">Transmembrane helix</keyword>
<keyword evidence="2" id="KW-0472">Membrane</keyword>
<proteinExistence type="predicted"/>
<evidence type="ECO:0000313" key="3">
    <source>
        <dbReference type="EMBL" id="NEG69998.1"/>
    </source>
</evidence>
<reference evidence="3 4" key="1">
    <citation type="submission" date="2019-09" db="EMBL/GenBank/DDBJ databases">
        <title>Phylogenetic characterization of a novel taxon of the genus Bifidobacterium: Bifidobacterium choloepi sp. nov.</title>
        <authorList>
            <person name="Modesto M."/>
            <person name="Satti M."/>
        </authorList>
    </citation>
    <scope>NUCLEOTIDE SEQUENCE [LARGE SCALE GENOMIC DNA]</scope>
    <source>
        <strain evidence="3 4">BRDM6</strain>
    </source>
</reference>
<comment type="caution">
    <text evidence="3">The sequence shown here is derived from an EMBL/GenBank/DDBJ whole genome shotgun (WGS) entry which is preliminary data.</text>
</comment>
<protein>
    <submittedName>
        <fullName evidence="3">Carbon starvation protein</fullName>
    </submittedName>
</protein>
<dbReference type="Proteomes" id="UP000469292">
    <property type="component" value="Unassembled WGS sequence"/>
</dbReference>
<dbReference type="EMBL" id="VYSG01000001">
    <property type="protein sequence ID" value="NEG69998.1"/>
    <property type="molecule type" value="Genomic_DNA"/>
</dbReference>
<gene>
    <name evidence="3" type="ORF">F6S87_05200</name>
</gene>
<dbReference type="AlphaFoldDB" id="A0A6I5MZB9"/>
<feature type="transmembrane region" description="Helical" evidence="2">
    <location>
        <begin position="43"/>
        <end position="61"/>
    </location>
</feature>
<evidence type="ECO:0000256" key="2">
    <source>
        <dbReference type="SAM" id="Phobius"/>
    </source>
</evidence>
<keyword evidence="4" id="KW-1185">Reference proteome</keyword>
<evidence type="ECO:0000313" key="4">
    <source>
        <dbReference type="Proteomes" id="UP000469292"/>
    </source>
</evidence>
<keyword evidence="2" id="KW-0812">Transmembrane</keyword>
<name>A0A6I5MZB9_9BIFI</name>
<organism evidence="3 4">
    <name type="scientific">Bifidobacterium choloepi</name>
    <dbReference type="NCBI Taxonomy" id="2614131"/>
    <lineage>
        <taxon>Bacteria</taxon>
        <taxon>Bacillati</taxon>
        <taxon>Actinomycetota</taxon>
        <taxon>Actinomycetes</taxon>
        <taxon>Bifidobacteriales</taxon>
        <taxon>Bifidobacteriaceae</taxon>
        <taxon>Bifidobacterium</taxon>
    </lineage>
</organism>
<sequence length="83" mass="9171">MMKLTTSSRARLYALTCLATVIWFVQSITQAEADGTLFSWSSIIFLLCLTVVIGYTGYSAVKDWNVPDPASTQQDDGSKDTDR</sequence>